<dbReference type="GO" id="GO:0016301">
    <property type="term" value="F:kinase activity"/>
    <property type="evidence" value="ECO:0007669"/>
    <property type="project" value="UniProtKB-KW"/>
</dbReference>
<feature type="compositionally biased region" description="Low complexity" evidence="1">
    <location>
        <begin position="1"/>
        <end position="15"/>
    </location>
</feature>
<evidence type="ECO:0000313" key="2">
    <source>
        <dbReference type="EMBL" id="GMI64734.1"/>
    </source>
</evidence>
<proteinExistence type="predicted"/>
<gene>
    <name evidence="2" type="ORF">HRI_000142700</name>
</gene>
<keyword evidence="2" id="KW-0418">Kinase</keyword>
<accession>A0A9W7GS97</accession>
<protein>
    <submittedName>
        <fullName evidence="2">FLOWERING BHLH 4, ABA-responsive kinase substrate 3</fullName>
    </submittedName>
</protein>
<keyword evidence="3" id="KW-1185">Reference proteome</keyword>
<feature type="compositionally biased region" description="Polar residues" evidence="1">
    <location>
        <begin position="93"/>
        <end position="105"/>
    </location>
</feature>
<dbReference type="OrthoDB" id="2019494at2759"/>
<reference evidence="2" key="1">
    <citation type="submission" date="2023-05" db="EMBL/GenBank/DDBJ databases">
        <title>Genome and transcriptome analyses reveal genes involved in the formation of fine ridges on petal epidermal cells in Hibiscus trionum.</title>
        <authorList>
            <person name="Koshimizu S."/>
            <person name="Masuda S."/>
            <person name="Ishii T."/>
            <person name="Shirasu K."/>
            <person name="Hoshino A."/>
            <person name="Arita M."/>
        </authorList>
    </citation>
    <scope>NUCLEOTIDE SEQUENCE</scope>
    <source>
        <strain evidence="2">Hamamatsu line</strain>
    </source>
</reference>
<name>A0A9W7GS97_HIBTR</name>
<dbReference type="AlphaFoldDB" id="A0A9W7GS97"/>
<evidence type="ECO:0000256" key="1">
    <source>
        <dbReference type="SAM" id="MobiDB-lite"/>
    </source>
</evidence>
<dbReference type="EMBL" id="BSYR01000003">
    <property type="protein sequence ID" value="GMI64734.1"/>
    <property type="molecule type" value="Genomic_DNA"/>
</dbReference>
<organism evidence="2 3">
    <name type="scientific">Hibiscus trionum</name>
    <name type="common">Flower of an hour</name>
    <dbReference type="NCBI Taxonomy" id="183268"/>
    <lineage>
        <taxon>Eukaryota</taxon>
        <taxon>Viridiplantae</taxon>
        <taxon>Streptophyta</taxon>
        <taxon>Embryophyta</taxon>
        <taxon>Tracheophyta</taxon>
        <taxon>Spermatophyta</taxon>
        <taxon>Magnoliopsida</taxon>
        <taxon>eudicotyledons</taxon>
        <taxon>Gunneridae</taxon>
        <taxon>Pentapetalae</taxon>
        <taxon>rosids</taxon>
        <taxon>malvids</taxon>
        <taxon>Malvales</taxon>
        <taxon>Malvaceae</taxon>
        <taxon>Malvoideae</taxon>
        <taxon>Hibiscus</taxon>
    </lineage>
</organism>
<dbReference type="Proteomes" id="UP001165190">
    <property type="component" value="Unassembled WGS sequence"/>
</dbReference>
<evidence type="ECO:0000313" key="3">
    <source>
        <dbReference type="Proteomes" id="UP001165190"/>
    </source>
</evidence>
<feature type="region of interest" description="Disordered" evidence="1">
    <location>
        <begin position="1"/>
        <end position="23"/>
    </location>
</feature>
<sequence length="117" mass="12808">MDSSSHQNQNNQSSSGLLRFPSAPSSLLANFTDTSRFMNSSAGGNNENEDKSGSEAAVKPNFSGLPPQYPRQSSAMDRPYDLLGMDQRCQGKPVTSSLMSQSNSPVTPQFWAWKFRV</sequence>
<feature type="region of interest" description="Disordered" evidence="1">
    <location>
        <begin position="38"/>
        <end position="105"/>
    </location>
</feature>
<comment type="caution">
    <text evidence="2">The sequence shown here is derived from an EMBL/GenBank/DDBJ whole genome shotgun (WGS) entry which is preliminary data.</text>
</comment>
<keyword evidence="2" id="KW-0808">Transferase</keyword>